<proteinExistence type="inferred from homology"/>
<keyword evidence="8" id="KW-1185">Reference proteome</keyword>
<dbReference type="GO" id="GO:0008483">
    <property type="term" value="F:transaminase activity"/>
    <property type="evidence" value="ECO:0007669"/>
    <property type="project" value="UniProtKB-KW"/>
</dbReference>
<organism evidence="7 8">
    <name type="scientific">Zymomonas mobilis subsp. mobilis (strain ATCC 31821 / ZM4 / CP4)</name>
    <dbReference type="NCBI Taxonomy" id="264203"/>
    <lineage>
        <taxon>Bacteria</taxon>
        <taxon>Pseudomonadati</taxon>
        <taxon>Pseudomonadota</taxon>
        <taxon>Alphaproteobacteria</taxon>
        <taxon>Sphingomonadales</taxon>
        <taxon>Zymomonadaceae</taxon>
        <taxon>Zymomonas</taxon>
    </lineage>
</organism>
<dbReference type="InterPro" id="IPR015422">
    <property type="entry name" value="PyrdxlP-dep_Trfase_small"/>
</dbReference>
<evidence type="ECO:0000313" key="7">
    <source>
        <dbReference type="EMBL" id="AAV89186.1"/>
    </source>
</evidence>
<dbReference type="HOGENOM" id="CLU_017584_3_3_5"/>
<keyword evidence="2 7" id="KW-0032">Aminotransferase</keyword>
<keyword evidence="4" id="KW-0663">Pyridoxal phosphate</keyword>
<reference evidence="7 8" key="2">
    <citation type="journal article" date="2009" name="Nat. Biotechnol.">
        <title>Improved genome annotation for Zymomonas mobilis.</title>
        <authorList>
            <person name="Yang S."/>
            <person name="Pappas K.M."/>
            <person name="Hauser L.J."/>
            <person name="Land M.L."/>
            <person name="Chen G.L."/>
            <person name="Hurst G.B."/>
            <person name="Pan C."/>
            <person name="Kouvelis V.N."/>
            <person name="Typas M.A."/>
            <person name="Pelletier D.A."/>
            <person name="Klingeman D.M."/>
            <person name="Chang Y.J."/>
            <person name="Samatova N.F."/>
            <person name="Brown S.D."/>
        </authorList>
    </citation>
    <scope>NUCLEOTIDE SEQUENCE [LARGE SCALE GENOMIC DNA]</scope>
    <source>
        <strain evidence="8">ATCC 31821 / ZM4 / CP4</strain>
    </source>
</reference>
<comment type="similarity">
    <text evidence="1">Belongs to the class-II pyridoxal-phosphate-dependent aminotransferase family. Histidinol-phosphate aminotransferase subfamily.</text>
</comment>
<dbReference type="NCBIfam" id="NF006580">
    <property type="entry name" value="PRK09105.1"/>
    <property type="match status" value="1"/>
</dbReference>
<evidence type="ECO:0000256" key="1">
    <source>
        <dbReference type="ARBA" id="ARBA00007970"/>
    </source>
</evidence>
<dbReference type="Gene3D" id="3.40.640.10">
    <property type="entry name" value="Type I PLP-dependent aspartate aminotransferase-like (Major domain)"/>
    <property type="match status" value="1"/>
</dbReference>
<keyword evidence="3" id="KW-0808">Transferase</keyword>
<reference evidence="7 8" key="1">
    <citation type="journal article" date="2005" name="Nat. Biotechnol.">
        <title>The genome sequence of the ethanologenic bacterium Zymomonas mobilis ZM4.</title>
        <authorList>
            <person name="Seo J.S."/>
            <person name="Chong H."/>
            <person name="Park H.S."/>
            <person name="Yoon K.O."/>
            <person name="Jung C."/>
            <person name="Kim J.J."/>
            <person name="Hong J.H."/>
            <person name="Kim H."/>
            <person name="Kim J.H."/>
            <person name="Kil J.I."/>
            <person name="Park C.J."/>
            <person name="Oh H.M."/>
            <person name="Lee J.S."/>
            <person name="Jin S.J."/>
            <person name="Um H.W."/>
            <person name="Lee H.J."/>
            <person name="Oh S.J."/>
            <person name="Kim J.Y."/>
            <person name="Kang H.L."/>
            <person name="Lee S.Y."/>
            <person name="Lee K.J."/>
            <person name="Kang H.S."/>
        </authorList>
    </citation>
    <scope>NUCLEOTIDE SEQUENCE [LARGE SCALE GENOMIC DNA]</scope>
    <source>
        <strain evidence="8">ATCC 31821 / ZM4 / CP4</strain>
    </source>
</reference>
<name>Q5NQ19_ZYMMO</name>
<sequence>MDNLSKNHFGRRHLMQWAVGGLVAVPLLNHSALSANSPPVSESHFETLDSFLGDLKDGVFINYNENPLGPCAKAREALAKTIPLSGRYESGFIKNIAQIISQQENIAVDYLHFFAGSSVPLHAAAIAFSDKDHAIAYPLPTFDKFFRKPNGQSFAPLISVPVNEKHQIDVAAMLSAAPDAGLYYICNPNNPTGVVTPMRDIEWLLAHKPANSVVLVDEAYIHYSDMPSAMSLVAQGKDVVVLRTFSKIYGLAGMRLGFAAARPDLLEKIVDLDFNHPPFPAFAAAEASLLDEKLLPERKAYNKAVRNDIFAWLSKRGYKYTPSEASFFMVHVGRPGQQVTDALKKYKVFISGTRPRYPDWVRVSVGSFAEMNAFKAAFEKVMASA</sequence>
<dbReference type="STRING" id="264203.ZMO0562"/>
<dbReference type="InterPro" id="IPR015421">
    <property type="entry name" value="PyrdxlP-dep_Trfase_major"/>
</dbReference>
<dbReference type="InterPro" id="IPR004839">
    <property type="entry name" value="Aminotransferase_I/II_large"/>
</dbReference>
<evidence type="ECO:0000313" key="8">
    <source>
        <dbReference type="Proteomes" id="UP000001173"/>
    </source>
</evidence>
<dbReference type="KEGG" id="zmo:ZMO0562"/>
<dbReference type="Pfam" id="PF00155">
    <property type="entry name" value="Aminotran_1_2"/>
    <property type="match status" value="1"/>
</dbReference>
<dbReference type="Gene3D" id="3.90.1150.10">
    <property type="entry name" value="Aspartate Aminotransferase, domain 1"/>
    <property type="match status" value="1"/>
</dbReference>
<dbReference type="PANTHER" id="PTHR43643">
    <property type="entry name" value="HISTIDINOL-PHOSPHATE AMINOTRANSFERASE 2"/>
    <property type="match status" value="1"/>
</dbReference>
<dbReference type="GO" id="GO:0030170">
    <property type="term" value="F:pyridoxal phosphate binding"/>
    <property type="evidence" value="ECO:0007669"/>
    <property type="project" value="InterPro"/>
</dbReference>
<dbReference type="EMBL" id="AE008692">
    <property type="protein sequence ID" value="AAV89186.1"/>
    <property type="molecule type" value="Genomic_DNA"/>
</dbReference>
<dbReference type="InterPro" id="IPR050106">
    <property type="entry name" value="HistidinolP_aminotransfase"/>
</dbReference>
<evidence type="ECO:0000256" key="4">
    <source>
        <dbReference type="ARBA" id="ARBA00022898"/>
    </source>
</evidence>
<accession>Q5NQ19</accession>
<dbReference type="eggNOG" id="COG0079">
    <property type="taxonomic scope" value="Bacteria"/>
</dbReference>
<dbReference type="RefSeq" id="WP_011240468.1">
    <property type="nucleotide sequence ID" value="NC_006526.2"/>
</dbReference>
<dbReference type="SUPFAM" id="SSF53383">
    <property type="entry name" value="PLP-dependent transferases"/>
    <property type="match status" value="1"/>
</dbReference>
<gene>
    <name evidence="7" type="ordered locus">ZMO0562</name>
</gene>
<comment type="pathway">
    <text evidence="5">Amino-acid biosynthesis.</text>
</comment>
<dbReference type="CDD" id="cd00609">
    <property type="entry name" value="AAT_like"/>
    <property type="match status" value="1"/>
</dbReference>
<dbReference type="Proteomes" id="UP000001173">
    <property type="component" value="Chromosome"/>
</dbReference>
<evidence type="ECO:0000256" key="5">
    <source>
        <dbReference type="ARBA" id="ARBA00029440"/>
    </source>
</evidence>
<evidence type="ECO:0000256" key="3">
    <source>
        <dbReference type="ARBA" id="ARBA00022679"/>
    </source>
</evidence>
<protein>
    <submittedName>
        <fullName evidence="7">Aminotransferase class I and II</fullName>
    </submittedName>
</protein>
<evidence type="ECO:0000259" key="6">
    <source>
        <dbReference type="Pfam" id="PF00155"/>
    </source>
</evidence>
<dbReference type="InterPro" id="IPR015424">
    <property type="entry name" value="PyrdxlP-dep_Trfase"/>
</dbReference>
<dbReference type="PANTHER" id="PTHR43643:SF3">
    <property type="entry name" value="HISTIDINOL-PHOSPHATE AMINOTRANSFERASE"/>
    <property type="match status" value="1"/>
</dbReference>
<dbReference type="AlphaFoldDB" id="Q5NQ19"/>
<feature type="domain" description="Aminotransferase class I/classII large" evidence="6">
    <location>
        <begin position="70"/>
        <end position="371"/>
    </location>
</feature>
<evidence type="ECO:0000256" key="2">
    <source>
        <dbReference type="ARBA" id="ARBA00022576"/>
    </source>
</evidence>